<dbReference type="EMBL" id="QSPP01000007">
    <property type="protein sequence ID" value="RGJ90955.1"/>
    <property type="molecule type" value="Genomic_DNA"/>
</dbReference>
<evidence type="ECO:0000256" key="1">
    <source>
        <dbReference type="PROSITE-ProRule" id="PRU00169"/>
    </source>
</evidence>
<dbReference type="SUPFAM" id="SSF52172">
    <property type="entry name" value="CheY-like"/>
    <property type="match status" value="1"/>
</dbReference>
<proteinExistence type="predicted"/>
<dbReference type="AlphaFoldDB" id="A0A3E4JUM2"/>
<dbReference type="Gene3D" id="2.40.50.1020">
    <property type="entry name" value="LytTr DNA-binding domain"/>
    <property type="match status" value="1"/>
</dbReference>
<comment type="caution">
    <text evidence="4">The sequence shown here is derived from an EMBL/GenBank/DDBJ whole genome shotgun (WGS) entry which is preliminary data.</text>
</comment>
<dbReference type="FunFam" id="3.40.50.2300:FF:000361">
    <property type="entry name" value="Two-component system response regulator"/>
    <property type="match status" value="1"/>
</dbReference>
<evidence type="ECO:0000259" key="2">
    <source>
        <dbReference type="PROSITE" id="PS50110"/>
    </source>
</evidence>
<dbReference type="RefSeq" id="WP_117699625.1">
    <property type="nucleotide sequence ID" value="NZ_JAKKXI010000009.1"/>
</dbReference>
<dbReference type="SMART" id="SM00448">
    <property type="entry name" value="REC"/>
    <property type="match status" value="1"/>
</dbReference>
<dbReference type="InterPro" id="IPR007492">
    <property type="entry name" value="LytTR_DNA-bd_dom"/>
</dbReference>
<keyword evidence="4" id="KW-0238">DNA-binding</keyword>
<dbReference type="GO" id="GO:0000156">
    <property type="term" value="F:phosphorelay response regulator activity"/>
    <property type="evidence" value="ECO:0007669"/>
    <property type="project" value="InterPro"/>
</dbReference>
<dbReference type="InterPro" id="IPR001789">
    <property type="entry name" value="Sig_transdc_resp-reg_receiver"/>
</dbReference>
<feature type="domain" description="Response regulatory" evidence="2">
    <location>
        <begin position="3"/>
        <end position="116"/>
    </location>
</feature>
<dbReference type="Pfam" id="PF04397">
    <property type="entry name" value="LytTR"/>
    <property type="match status" value="1"/>
</dbReference>
<sequence>MKKVLIIEDDHFSARRLKRLIMDIDDTIDVHGPLKSVAEVTEELAANNDYDLIFSDIRLADGDVFEAFRKVMPQSFVLFTTAYDEYAMEAIKNNGLDYLMKPIDADELRAAIGKLRLNRNAQQSAVERPLHDVLNDTRQYRERFLITKGDELCMLCADDISYINMHDNRITAFAVDGTSYPLPMSMNDLEQALDPDRFFRLNRQYIANINGIRKISFYFGSKLMVKLKGCEDDNIVISKEKATLFKKWLEK</sequence>
<evidence type="ECO:0000259" key="3">
    <source>
        <dbReference type="PROSITE" id="PS50930"/>
    </source>
</evidence>
<feature type="domain" description="HTH LytTR-type" evidence="3">
    <location>
        <begin position="144"/>
        <end position="251"/>
    </location>
</feature>
<dbReference type="InterPro" id="IPR011006">
    <property type="entry name" value="CheY-like_superfamily"/>
</dbReference>
<dbReference type="SMART" id="SM00850">
    <property type="entry name" value="LytTR"/>
    <property type="match status" value="1"/>
</dbReference>
<dbReference type="PANTHER" id="PTHR37299:SF1">
    <property type="entry name" value="STAGE 0 SPORULATION PROTEIN A HOMOLOG"/>
    <property type="match status" value="1"/>
</dbReference>
<dbReference type="InterPro" id="IPR046947">
    <property type="entry name" value="LytR-like"/>
</dbReference>
<dbReference type="PANTHER" id="PTHR37299">
    <property type="entry name" value="TRANSCRIPTIONAL REGULATOR-RELATED"/>
    <property type="match status" value="1"/>
</dbReference>
<evidence type="ECO:0000313" key="4">
    <source>
        <dbReference type="EMBL" id="RGJ90955.1"/>
    </source>
</evidence>
<feature type="modified residue" description="4-aspartylphosphate" evidence="1">
    <location>
        <position position="56"/>
    </location>
</feature>
<dbReference type="PROSITE" id="PS50110">
    <property type="entry name" value="RESPONSE_REGULATORY"/>
    <property type="match status" value="1"/>
</dbReference>
<accession>A0A3E4JUM2</accession>
<dbReference type="PROSITE" id="PS50930">
    <property type="entry name" value="HTH_LYTTR"/>
    <property type="match status" value="1"/>
</dbReference>
<dbReference type="Gene3D" id="3.40.50.2300">
    <property type="match status" value="1"/>
</dbReference>
<dbReference type="GO" id="GO:0003677">
    <property type="term" value="F:DNA binding"/>
    <property type="evidence" value="ECO:0007669"/>
    <property type="project" value="UniProtKB-KW"/>
</dbReference>
<evidence type="ECO:0000313" key="5">
    <source>
        <dbReference type="Proteomes" id="UP000260640"/>
    </source>
</evidence>
<gene>
    <name evidence="4" type="ORF">DXD46_04590</name>
</gene>
<organism evidence="4 5">
    <name type="scientific">Phocaeicola vulgatus</name>
    <name type="common">Bacteroides vulgatus</name>
    <dbReference type="NCBI Taxonomy" id="821"/>
    <lineage>
        <taxon>Bacteria</taxon>
        <taxon>Pseudomonadati</taxon>
        <taxon>Bacteroidota</taxon>
        <taxon>Bacteroidia</taxon>
        <taxon>Bacteroidales</taxon>
        <taxon>Bacteroidaceae</taxon>
        <taxon>Phocaeicola</taxon>
    </lineage>
</organism>
<dbReference type="Proteomes" id="UP000260640">
    <property type="component" value="Unassembled WGS sequence"/>
</dbReference>
<name>A0A3E4JUM2_PHOVU</name>
<protein>
    <submittedName>
        <fullName evidence="4">DNA-binding response regulator</fullName>
    </submittedName>
</protein>
<keyword evidence="1" id="KW-0597">Phosphoprotein</keyword>
<dbReference type="Pfam" id="PF00072">
    <property type="entry name" value="Response_reg"/>
    <property type="match status" value="1"/>
</dbReference>
<reference evidence="4 5" key="1">
    <citation type="submission" date="2018-08" db="EMBL/GenBank/DDBJ databases">
        <title>A genome reference for cultivated species of the human gut microbiota.</title>
        <authorList>
            <person name="Zou Y."/>
            <person name="Xue W."/>
            <person name="Luo G."/>
        </authorList>
    </citation>
    <scope>NUCLEOTIDE SEQUENCE [LARGE SCALE GENOMIC DNA]</scope>
    <source>
        <strain evidence="4 5">TM05-16</strain>
    </source>
</reference>